<keyword evidence="1" id="KW-0418">Kinase</keyword>
<dbReference type="Proteomes" id="UP001183643">
    <property type="component" value="Unassembled WGS sequence"/>
</dbReference>
<dbReference type="InterPro" id="IPR003594">
    <property type="entry name" value="HATPase_dom"/>
</dbReference>
<protein>
    <submittedName>
        <fullName evidence="3">Anti-sigma regulatory factor (Ser/Thr protein kinase)</fullName>
    </submittedName>
</protein>
<proteinExistence type="predicted"/>
<dbReference type="EMBL" id="JAVDYB010000001">
    <property type="protein sequence ID" value="MDR7274501.1"/>
    <property type="molecule type" value="Genomic_DNA"/>
</dbReference>
<keyword evidence="1" id="KW-0723">Serine/threonine-protein kinase</keyword>
<keyword evidence="1" id="KW-0808">Transferase</keyword>
<name>A0AAE3YLI4_9ACTN</name>
<dbReference type="InterPro" id="IPR036890">
    <property type="entry name" value="HATPase_C_sf"/>
</dbReference>
<organism evidence="3 4">
    <name type="scientific">Catenuloplanes atrovinosus</name>
    <dbReference type="NCBI Taxonomy" id="137266"/>
    <lineage>
        <taxon>Bacteria</taxon>
        <taxon>Bacillati</taxon>
        <taxon>Actinomycetota</taxon>
        <taxon>Actinomycetes</taxon>
        <taxon>Micromonosporales</taxon>
        <taxon>Micromonosporaceae</taxon>
        <taxon>Catenuloplanes</taxon>
    </lineage>
</organism>
<evidence type="ECO:0000259" key="2">
    <source>
        <dbReference type="Pfam" id="PF13581"/>
    </source>
</evidence>
<dbReference type="SUPFAM" id="SSF55874">
    <property type="entry name" value="ATPase domain of HSP90 chaperone/DNA topoisomerase II/histidine kinase"/>
    <property type="match status" value="1"/>
</dbReference>
<dbReference type="PANTHER" id="PTHR35526">
    <property type="entry name" value="ANTI-SIGMA-F FACTOR RSBW-RELATED"/>
    <property type="match status" value="1"/>
</dbReference>
<feature type="domain" description="Histidine kinase/HSP90-like ATPase" evidence="2">
    <location>
        <begin position="19"/>
        <end position="124"/>
    </location>
</feature>
<comment type="caution">
    <text evidence="3">The sequence shown here is derived from an EMBL/GenBank/DDBJ whole genome shotgun (WGS) entry which is preliminary data.</text>
</comment>
<dbReference type="CDD" id="cd16936">
    <property type="entry name" value="HATPase_RsbW-like"/>
    <property type="match status" value="1"/>
</dbReference>
<reference evidence="3" key="1">
    <citation type="submission" date="2023-07" db="EMBL/GenBank/DDBJ databases">
        <title>Sequencing the genomes of 1000 actinobacteria strains.</title>
        <authorList>
            <person name="Klenk H.-P."/>
        </authorList>
    </citation>
    <scope>NUCLEOTIDE SEQUENCE</scope>
    <source>
        <strain evidence="3">DSM 44707</strain>
    </source>
</reference>
<evidence type="ECO:0000256" key="1">
    <source>
        <dbReference type="ARBA" id="ARBA00022527"/>
    </source>
</evidence>
<dbReference type="RefSeq" id="WP_310364305.1">
    <property type="nucleotide sequence ID" value="NZ_JAVDYB010000001.1"/>
</dbReference>
<dbReference type="Pfam" id="PF13581">
    <property type="entry name" value="HATPase_c_2"/>
    <property type="match status" value="1"/>
</dbReference>
<dbReference type="PANTHER" id="PTHR35526:SF3">
    <property type="entry name" value="ANTI-SIGMA-F FACTOR RSBW"/>
    <property type="match status" value="1"/>
</dbReference>
<dbReference type="AlphaFoldDB" id="A0AAE3YLI4"/>
<dbReference type="Gene3D" id="3.30.565.10">
    <property type="entry name" value="Histidine kinase-like ATPase, C-terminal domain"/>
    <property type="match status" value="1"/>
</dbReference>
<dbReference type="GO" id="GO:0004674">
    <property type="term" value="F:protein serine/threonine kinase activity"/>
    <property type="evidence" value="ECO:0007669"/>
    <property type="project" value="UniProtKB-KW"/>
</dbReference>
<evidence type="ECO:0000313" key="3">
    <source>
        <dbReference type="EMBL" id="MDR7274501.1"/>
    </source>
</evidence>
<dbReference type="InterPro" id="IPR050267">
    <property type="entry name" value="Anti-sigma-factor_SerPK"/>
</dbReference>
<sequence length="132" mass="13870">MTAQPSHHTVRASLPPVADSSRTARHLVVDACERWNVPALADVACVIASELVTNAVRHAGTPMDMTLAIADGKFLLAVRDRSPRPAIPARPSPHTPGGRGLLLVGEMSQAWGSLALPDGGKVVWAALRADAE</sequence>
<accession>A0AAE3YLI4</accession>
<gene>
    <name evidence="3" type="ORF">J2S41_001279</name>
</gene>
<keyword evidence="4" id="KW-1185">Reference proteome</keyword>
<evidence type="ECO:0000313" key="4">
    <source>
        <dbReference type="Proteomes" id="UP001183643"/>
    </source>
</evidence>